<feature type="region of interest" description="Disordered" evidence="1">
    <location>
        <begin position="1"/>
        <end position="33"/>
    </location>
</feature>
<accession>A0AAD6YM83</accession>
<evidence type="ECO:0000313" key="2">
    <source>
        <dbReference type="EMBL" id="KAJ7223496.1"/>
    </source>
</evidence>
<keyword evidence="3" id="KW-1185">Reference proteome</keyword>
<reference evidence="2" key="1">
    <citation type="submission" date="2023-03" db="EMBL/GenBank/DDBJ databases">
        <title>Massive genome expansion in bonnet fungi (Mycena s.s.) driven by repeated elements and novel gene families across ecological guilds.</title>
        <authorList>
            <consortium name="Lawrence Berkeley National Laboratory"/>
            <person name="Harder C.B."/>
            <person name="Miyauchi S."/>
            <person name="Viragh M."/>
            <person name="Kuo A."/>
            <person name="Thoen E."/>
            <person name="Andreopoulos B."/>
            <person name="Lu D."/>
            <person name="Skrede I."/>
            <person name="Drula E."/>
            <person name="Henrissat B."/>
            <person name="Morin E."/>
            <person name="Kohler A."/>
            <person name="Barry K."/>
            <person name="LaButti K."/>
            <person name="Morin E."/>
            <person name="Salamov A."/>
            <person name="Lipzen A."/>
            <person name="Mereny Z."/>
            <person name="Hegedus B."/>
            <person name="Baldrian P."/>
            <person name="Stursova M."/>
            <person name="Weitz H."/>
            <person name="Taylor A."/>
            <person name="Grigoriev I.V."/>
            <person name="Nagy L.G."/>
            <person name="Martin F."/>
            <person name="Kauserud H."/>
        </authorList>
    </citation>
    <scope>NUCLEOTIDE SEQUENCE</scope>
    <source>
        <strain evidence="2">9144</strain>
    </source>
</reference>
<protein>
    <submittedName>
        <fullName evidence="2">Uncharacterized protein</fullName>
    </submittedName>
</protein>
<feature type="region of interest" description="Disordered" evidence="1">
    <location>
        <begin position="114"/>
        <end position="157"/>
    </location>
</feature>
<comment type="caution">
    <text evidence="2">The sequence shown here is derived from an EMBL/GenBank/DDBJ whole genome shotgun (WGS) entry which is preliminary data.</text>
</comment>
<dbReference type="EMBL" id="JARJCW010000006">
    <property type="protein sequence ID" value="KAJ7223496.1"/>
    <property type="molecule type" value="Genomic_DNA"/>
</dbReference>
<evidence type="ECO:0000256" key="1">
    <source>
        <dbReference type="SAM" id="MobiDB-lite"/>
    </source>
</evidence>
<gene>
    <name evidence="2" type="ORF">GGX14DRAFT_427699</name>
</gene>
<name>A0AAD6YM83_9AGAR</name>
<sequence>MMQQTPANESSKLLTSSPPPPVNHATRPTSDAIPSTLRDVFQIAHGVGENIRGTILGAIDDWENKGEQRHHDIARQGRVEIDQALQRLRGSGGDGAVAESHGSTSLVCSLPENVLHKSSDPSPAVTGYETAPPAYHSTGSGYGTRGVPPDAKIGGEK</sequence>
<evidence type="ECO:0000313" key="3">
    <source>
        <dbReference type="Proteomes" id="UP001219525"/>
    </source>
</evidence>
<dbReference type="AlphaFoldDB" id="A0AAD6YM83"/>
<dbReference type="Proteomes" id="UP001219525">
    <property type="component" value="Unassembled WGS sequence"/>
</dbReference>
<proteinExistence type="predicted"/>
<organism evidence="2 3">
    <name type="scientific">Mycena pura</name>
    <dbReference type="NCBI Taxonomy" id="153505"/>
    <lineage>
        <taxon>Eukaryota</taxon>
        <taxon>Fungi</taxon>
        <taxon>Dikarya</taxon>
        <taxon>Basidiomycota</taxon>
        <taxon>Agaricomycotina</taxon>
        <taxon>Agaricomycetes</taxon>
        <taxon>Agaricomycetidae</taxon>
        <taxon>Agaricales</taxon>
        <taxon>Marasmiineae</taxon>
        <taxon>Mycenaceae</taxon>
        <taxon>Mycena</taxon>
    </lineage>
</organism>